<feature type="compositionally biased region" description="Low complexity" evidence="1">
    <location>
        <begin position="1"/>
        <end position="12"/>
    </location>
</feature>
<keyword evidence="5" id="KW-1185">Reference proteome</keyword>
<comment type="caution">
    <text evidence="4">The sequence shown here is derived from an EMBL/GenBank/DDBJ whole genome shotgun (WGS) entry which is preliminary data.</text>
</comment>
<dbReference type="PANTHER" id="PTHR38730">
    <property type="entry name" value="SLL7028 PROTEIN"/>
    <property type="match status" value="1"/>
</dbReference>
<evidence type="ECO:0000313" key="4">
    <source>
        <dbReference type="EMBL" id="GIG17579.1"/>
    </source>
</evidence>
<dbReference type="SUPFAM" id="SSF53300">
    <property type="entry name" value="vWA-like"/>
    <property type="match status" value="1"/>
</dbReference>
<protein>
    <recommendedName>
        <fullName evidence="6">Metal-dependent peptidase</fullName>
    </recommendedName>
</protein>
<evidence type="ECO:0000313" key="5">
    <source>
        <dbReference type="Proteomes" id="UP000660339"/>
    </source>
</evidence>
<dbReference type="InterPro" id="IPR018698">
    <property type="entry name" value="VWA-like_dom"/>
</dbReference>
<dbReference type="CDD" id="cd00198">
    <property type="entry name" value="vWFA"/>
    <property type="match status" value="1"/>
</dbReference>
<dbReference type="InterPro" id="IPR036465">
    <property type="entry name" value="vWFA_dom_sf"/>
</dbReference>
<feature type="domain" description="Putative metallopeptidase" evidence="3">
    <location>
        <begin position="49"/>
        <end position="315"/>
    </location>
</feature>
<sequence length="453" mass="47965">MSTAPAPGASAADPDRRGQQAGTTSAHPDPPERQAGATAPTRRPLDRAKLLAARFRAAGHRPYLATALYSLTVVPSDRVPTMGVDRHWRCYVSPAFVDDTSVEQLAGVWIHEVAHLLRDHHGRADRLAAELRADHHRVNLAEDCEINDDLVADGLPLPEGRIHPDLFGLPTGQLFEQYLPSIPATPPCRGGCAAGDAGPRCDCPPVECGSGAHGHRSPWELGEAGAPIVRGVEADAIRRQTAQAVRAHVRGRGTVPAGWQRWAEQVLEPTIDWRQALAGAVREAAAWAGGAVDYTYRRPSRRGAALPGVVLPSLRRPLPRVAIVIDTSGSMSDDDLAAVLAEVGGVLRAVGVRGNRVAVLACDADVHAARRVSTVGEVVLAGGGGTDMRVGIRAALDVPEPPHFVIVLTDGYTPWPDAALSRTRIIAGLVGVDAPQPPSWIEAIPITMTSGKT</sequence>
<feature type="region of interest" description="Disordered" evidence="1">
    <location>
        <begin position="1"/>
        <end position="44"/>
    </location>
</feature>
<dbReference type="Pfam" id="PF13203">
    <property type="entry name" value="DUF2201_N"/>
    <property type="match status" value="1"/>
</dbReference>
<dbReference type="InterPro" id="IPR025154">
    <property type="entry name" value="Put_metallopeptidase_dom"/>
</dbReference>
<evidence type="ECO:0000259" key="3">
    <source>
        <dbReference type="Pfam" id="PF13203"/>
    </source>
</evidence>
<evidence type="ECO:0000259" key="2">
    <source>
        <dbReference type="Pfam" id="PF09967"/>
    </source>
</evidence>
<dbReference type="AlphaFoldDB" id="A0A8J3LF45"/>
<feature type="domain" description="VWA-like" evidence="2">
    <location>
        <begin position="321"/>
        <end position="444"/>
    </location>
</feature>
<evidence type="ECO:0008006" key="6">
    <source>
        <dbReference type="Google" id="ProtNLM"/>
    </source>
</evidence>
<gene>
    <name evidence="4" type="ORF">Cme02nite_59110</name>
</gene>
<dbReference type="EMBL" id="BONJ01000032">
    <property type="protein sequence ID" value="GIG17579.1"/>
    <property type="molecule type" value="Genomic_DNA"/>
</dbReference>
<dbReference type="Gene3D" id="3.40.50.410">
    <property type="entry name" value="von Willebrand factor, type A domain"/>
    <property type="match status" value="1"/>
</dbReference>
<organism evidence="4 5">
    <name type="scientific">Catellatospora methionotrophica</name>
    <dbReference type="NCBI Taxonomy" id="121620"/>
    <lineage>
        <taxon>Bacteria</taxon>
        <taxon>Bacillati</taxon>
        <taxon>Actinomycetota</taxon>
        <taxon>Actinomycetes</taxon>
        <taxon>Micromonosporales</taxon>
        <taxon>Micromonosporaceae</taxon>
        <taxon>Catellatospora</taxon>
    </lineage>
</organism>
<dbReference type="Pfam" id="PF09967">
    <property type="entry name" value="DUF2201"/>
    <property type="match status" value="1"/>
</dbReference>
<proteinExistence type="predicted"/>
<accession>A0A8J3LF45</accession>
<dbReference type="RefSeq" id="WP_239086875.1">
    <property type="nucleotide sequence ID" value="NZ_BAAATT010000037.1"/>
</dbReference>
<reference evidence="4" key="1">
    <citation type="submission" date="2021-01" db="EMBL/GenBank/DDBJ databases">
        <title>Whole genome shotgun sequence of Catellatospora methionotrophica NBRC 14553.</title>
        <authorList>
            <person name="Komaki H."/>
            <person name="Tamura T."/>
        </authorList>
    </citation>
    <scope>NUCLEOTIDE SEQUENCE</scope>
    <source>
        <strain evidence="4">NBRC 14553</strain>
    </source>
</reference>
<evidence type="ECO:0000256" key="1">
    <source>
        <dbReference type="SAM" id="MobiDB-lite"/>
    </source>
</evidence>
<dbReference type="Proteomes" id="UP000660339">
    <property type="component" value="Unassembled WGS sequence"/>
</dbReference>
<name>A0A8J3LF45_9ACTN</name>
<dbReference type="PANTHER" id="PTHR38730:SF1">
    <property type="entry name" value="SLL7028 PROTEIN"/>
    <property type="match status" value="1"/>
</dbReference>